<organism evidence="11 12">
    <name type="scientific">Ketogulonicigenium vulgare (strain WSH-001)</name>
    <dbReference type="NCBI Taxonomy" id="759362"/>
    <lineage>
        <taxon>Bacteria</taxon>
        <taxon>Pseudomonadati</taxon>
        <taxon>Pseudomonadota</taxon>
        <taxon>Alphaproteobacteria</taxon>
        <taxon>Rhodobacterales</taxon>
        <taxon>Roseobacteraceae</taxon>
        <taxon>Ketogulonicigenium</taxon>
    </lineage>
</organism>
<dbReference type="GO" id="GO:0004640">
    <property type="term" value="F:phosphoribosylanthranilate isomerase activity"/>
    <property type="evidence" value="ECO:0007669"/>
    <property type="project" value="UniProtKB-UniRule"/>
</dbReference>
<evidence type="ECO:0000256" key="1">
    <source>
        <dbReference type="ARBA" id="ARBA00001164"/>
    </source>
</evidence>
<dbReference type="PANTHER" id="PTHR42894:SF1">
    <property type="entry name" value="N-(5'-PHOSPHORIBOSYL)ANTHRANILATE ISOMERASE"/>
    <property type="match status" value="1"/>
</dbReference>
<evidence type="ECO:0000256" key="2">
    <source>
        <dbReference type="ARBA" id="ARBA00004664"/>
    </source>
</evidence>
<evidence type="ECO:0000313" key="12">
    <source>
        <dbReference type="Proteomes" id="UP000000692"/>
    </source>
</evidence>
<dbReference type="InterPro" id="IPR001240">
    <property type="entry name" value="PRAI_dom"/>
</dbReference>
<dbReference type="UniPathway" id="UPA00035">
    <property type="reaction ID" value="UER00042"/>
</dbReference>
<keyword evidence="12" id="KW-1185">Reference proteome</keyword>
<evidence type="ECO:0000256" key="6">
    <source>
        <dbReference type="ARBA" id="ARBA00022822"/>
    </source>
</evidence>
<dbReference type="OrthoDB" id="9796196at2"/>
<dbReference type="CDD" id="cd00405">
    <property type="entry name" value="PRAI"/>
    <property type="match status" value="1"/>
</dbReference>
<evidence type="ECO:0000256" key="3">
    <source>
        <dbReference type="ARBA" id="ARBA00012572"/>
    </source>
</evidence>
<evidence type="ECO:0000256" key="7">
    <source>
        <dbReference type="ARBA" id="ARBA00023141"/>
    </source>
</evidence>
<protein>
    <recommendedName>
        <fullName evidence="4 9">N-(5'-phosphoribosyl)anthranilate isomerase</fullName>
        <shortName evidence="9">PRAI</shortName>
        <ecNumber evidence="3 9">5.3.1.24</ecNumber>
    </recommendedName>
</protein>
<accession>F9Y9C5</accession>
<dbReference type="HAMAP" id="MF_00135">
    <property type="entry name" value="PRAI"/>
    <property type="match status" value="1"/>
</dbReference>
<dbReference type="eggNOG" id="COG0135">
    <property type="taxonomic scope" value="Bacteria"/>
</dbReference>
<dbReference type="EMBL" id="CP002018">
    <property type="protein sequence ID" value="AEM40107.1"/>
    <property type="molecule type" value="Genomic_DNA"/>
</dbReference>
<dbReference type="AlphaFoldDB" id="F9Y9C5"/>
<dbReference type="InterPro" id="IPR044643">
    <property type="entry name" value="TrpF_fam"/>
</dbReference>
<dbReference type="InterPro" id="IPR011060">
    <property type="entry name" value="RibuloseP-bd_barrel"/>
</dbReference>
<dbReference type="SUPFAM" id="SSF51366">
    <property type="entry name" value="Ribulose-phoshate binding barrel"/>
    <property type="match status" value="1"/>
</dbReference>
<dbReference type="PATRIC" id="fig|759362.5.peg.280"/>
<evidence type="ECO:0000256" key="9">
    <source>
        <dbReference type="HAMAP-Rule" id="MF_00135"/>
    </source>
</evidence>
<comment type="pathway">
    <text evidence="2 9">Amino-acid biosynthesis; L-tryptophan biosynthesis; L-tryptophan from chorismate: step 3/5.</text>
</comment>
<comment type="catalytic activity">
    <reaction evidence="1 9">
        <text>N-(5-phospho-beta-D-ribosyl)anthranilate = 1-(2-carboxyphenylamino)-1-deoxy-D-ribulose 5-phosphate</text>
        <dbReference type="Rhea" id="RHEA:21540"/>
        <dbReference type="ChEBI" id="CHEBI:18277"/>
        <dbReference type="ChEBI" id="CHEBI:58613"/>
        <dbReference type="EC" id="5.3.1.24"/>
    </reaction>
</comment>
<dbReference type="GO" id="GO:0000162">
    <property type="term" value="P:L-tryptophan biosynthetic process"/>
    <property type="evidence" value="ECO:0007669"/>
    <property type="project" value="UniProtKB-UniRule"/>
</dbReference>
<dbReference type="Pfam" id="PF00697">
    <property type="entry name" value="PRAI"/>
    <property type="match status" value="1"/>
</dbReference>
<name>F9Y9C5_KETVW</name>
<gene>
    <name evidence="9 11" type="primary">trpF</name>
    <name evidence="11" type="ordered locus">KVU_0268</name>
</gene>
<dbReference type="HOGENOM" id="CLU_076364_1_1_5"/>
<dbReference type="PANTHER" id="PTHR42894">
    <property type="entry name" value="N-(5'-PHOSPHORIBOSYL)ANTHRANILATE ISOMERASE"/>
    <property type="match status" value="1"/>
</dbReference>
<evidence type="ECO:0000256" key="4">
    <source>
        <dbReference type="ARBA" id="ARBA00022272"/>
    </source>
</evidence>
<dbReference type="EC" id="5.3.1.24" evidence="3 9"/>
<evidence type="ECO:0000256" key="8">
    <source>
        <dbReference type="ARBA" id="ARBA00023235"/>
    </source>
</evidence>
<evidence type="ECO:0000259" key="10">
    <source>
        <dbReference type="Pfam" id="PF00697"/>
    </source>
</evidence>
<dbReference type="Proteomes" id="UP000000692">
    <property type="component" value="Chromosome"/>
</dbReference>
<proteinExistence type="inferred from homology"/>
<evidence type="ECO:0000313" key="11">
    <source>
        <dbReference type="EMBL" id="AEM40107.1"/>
    </source>
</evidence>
<keyword evidence="8 9" id="KW-0413">Isomerase</keyword>
<keyword evidence="7 9" id="KW-0057">Aromatic amino acid biosynthesis</keyword>
<dbReference type="RefSeq" id="WP_013383534.1">
    <property type="nucleotide sequence ID" value="NC_017384.1"/>
</dbReference>
<keyword evidence="6 9" id="KW-0822">Tryptophan biosynthesis</keyword>
<reference evidence="11 12" key="1">
    <citation type="journal article" date="2011" name="J. Bacteriol.">
        <title>Complete genome sequence of the industrial strain Ketogulonicigenium vulgare WSH-001.</title>
        <authorList>
            <person name="Liu L."/>
            <person name="Li Y."/>
            <person name="Zhang J."/>
            <person name="Zhou Z."/>
            <person name="Liu J."/>
            <person name="Li X."/>
            <person name="Zhou J."/>
            <person name="Du G."/>
            <person name="Wang L."/>
            <person name="Chen J."/>
        </authorList>
    </citation>
    <scope>NUCLEOTIDE SEQUENCE [LARGE SCALE GENOMIC DNA]</scope>
    <source>
        <strain evidence="11 12">WSH-001</strain>
    </source>
</reference>
<sequence length="210" mass="22251">MKAYVKICGLRSDADLQAVADAGASYGGFVFFDKSPRAITPEAAGALHVPAGLRMVALVVDADDALLDKITQHVALHMIQLHGHETPARVAEVRARYGLPVMKVLSIAGAEDLAAIADYEDVADQIMLDAKAPKGATRPGGNGNTFDWTLLQGRQWRKPWMLAGGLTPDNVAQARDLTGAVQLDASSSLESSPGVKDPVRIRAFVAAALR</sequence>
<dbReference type="Gene3D" id="3.20.20.70">
    <property type="entry name" value="Aldolase class I"/>
    <property type="match status" value="1"/>
</dbReference>
<dbReference type="KEGG" id="kvl:KVU_0268"/>
<keyword evidence="5 9" id="KW-0028">Amino-acid biosynthesis</keyword>
<feature type="domain" description="N-(5'phosphoribosyl) anthranilate isomerase (PRAI)" evidence="10">
    <location>
        <begin position="5"/>
        <end position="206"/>
    </location>
</feature>
<comment type="similarity">
    <text evidence="9">Belongs to the TrpF family.</text>
</comment>
<dbReference type="NCBIfam" id="NF002295">
    <property type="entry name" value="PRK01222.1-1"/>
    <property type="match status" value="1"/>
</dbReference>
<dbReference type="InterPro" id="IPR013785">
    <property type="entry name" value="Aldolase_TIM"/>
</dbReference>
<evidence type="ECO:0000256" key="5">
    <source>
        <dbReference type="ARBA" id="ARBA00022605"/>
    </source>
</evidence>